<proteinExistence type="predicted"/>
<dbReference type="InterPro" id="IPR050328">
    <property type="entry name" value="Dev_Immune_Receptor"/>
</dbReference>
<evidence type="ECO:0000313" key="6">
    <source>
        <dbReference type="EMBL" id="CAF1002247.1"/>
    </source>
</evidence>
<dbReference type="Pfam" id="PF13855">
    <property type="entry name" value="LRR_8"/>
    <property type="match status" value="3"/>
</dbReference>
<dbReference type="GO" id="GO:0005216">
    <property type="term" value="F:monoatomic ion channel activity"/>
    <property type="evidence" value="ECO:0007669"/>
    <property type="project" value="InterPro"/>
</dbReference>
<dbReference type="Proteomes" id="UP000663879">
    <property type="component" value="Unassembled WGS sequence"/>
</dbReference>
<evidence type="ECO:0000313" key="7">
    <source>
        <dbReference type="Proteomes" id="UP000663879"/>
    </source>
</evidence>
<dbReference type="InterPro" id="IPR003591">
    <property type="entry name" value="Leu-rich_rpt_typical-subtyp"/>
</dbReference>
<keyword evidence="5" id="KW-0812">Transmembrane</keyword>
<gene>
    <name evidence="6" type="ORF">OXX778_LOCUS16466</name>
</gene>
<dbReference type="SMART" id="SM00365">
    <property type="entry name" value="LRR_SD22"/>
    <property type="match status" value="10"/>
</dbReference>
<organism evidence="6 7">
    <name type="scientific">Brachionus calyciflorus</name>
    <dbReference type="NCBI Taxonomy" id="104777"/>
    <lineage>
        <taxon>Eukaryota</taxon>
        <taxon>Metazoa</taxon>
        <taxon>Spiralia</taxon>
        <taxon>Gnathifera</taxon>
        <taxon>Rotifera</taxon>
        <taxon>Eurotatoria</taxon>
        <taxon>Monogononta</taxon>
        <taxon>Pseudotrocha</taxon>
        <taxon>Ploima</taxon>
        <taxon>Brachionidae</taxon>
        <taxon>Brachionus</taxon>
    </lineage>
</organism>
<keyword evidence="5" id="KW-1133">Transmembrane helix</keyword>
<comment type="caution">
    <text evidence="6">The sequence shown here is derived from an EMBL/GenBank/DDBJ whole genome shotgun (WGS) entry which is preliminary data.</text>
</comment>
<dbReference type="SMART" id="SM00364">
    <property type="entry name" value="LRR_BAC"/>
    <property type="match status" value="5"/>
</dbReference>
<dbReference type="Pfam" id="PF13306">
    <property type="entry name" value="LRR_5"/>
    <property type="match status" value="1"/>
</dbReference>
<feature type="transmembrane region" description="Helical" evidence="5">
    <location>
        <begin position="957"/>
        <end position="975"/>
    </location>
</feature>
<evidence type="ECO:0000256" key="3">
    <source>
        <dbReference type="ARBA" id="ARBA00022737"/>
    </source>
</evidence>
<dbReference type="InterPro" id="IPR032675">
    <property type="entry name" value="LRR_dom_sf"/>
</dbReference>
<dbReference type="SMART" id="SM00369">
    <property type="entry name" value="LRR_TYP"/>
    <property type="match status" value="18"/>
</dbReference>
<protein>
    <submittedName>
        <fullName evidence="6">Uncharacterized protein</fullName>
    </submittedName>
</protein>
<feature type="transmembrane region" description="Helical" evidence="5">
    <location>
        <begin position="1051"/>
        <end position="1069"/>
    </location>
</feature>
<keyword evidence="7" id="KW-1185">Reference proteome</keyword>
<dbReference type="OrthoDB" id="676979at2759"/>
<evidence type="ECO:0000256" key="5">
    <source>
        <dbReference type="SAM" id="Phobius"/>
    </source>
</evidence>
<evidence type="ECO:0000256" key="4">
    <source>
        <dbReference type="SAM" id="Coils"/>
    </source>
</evidence>
<dbReference type="PANTHER" id="PTHR24373">
    <property type="entry name" value="SLIT RELATED LEUCINE-RICH REPEAT NEURONAL PROTEIN"/>
    <property type="match status" value="1"/>
</dbReference>
<feature type="transmembrane region" description="Helical" evidence="5">
    <location>
        <begin position="917"/>
        <end position="936"/>
    </location>
</feature>
<dbReference type="InterPro" id="IPR001611">
    <property type="entry name" value="Leu-rich_rpt"/>
</dbReference>
<dbReference type="SUPFAM" id="SSF52058">
    <property type="entry name" value="L domain-like"/>
    <property type="match status" value="2"/>
</dbReference>
<feature type="transmembrane region" description="Helical" evidence="5">
    <location>
        <begin position="1121"/>
        <end position="1142"/>
    </location>
</feature>
<keyword evidence="1" id="KW-0433">Leucine-rich repeat</keyword>
<dbReference type="Gene3D" id="3.80.10.10">
    <property type="entry name" value="Ribonuclease Inhibitor"/>
    <property type="match status" value="4"/>
</dbReference>
<name>A0A814GWJ5_9BILA</name>
<keyword evidence="3" id="KW-0677">Repeat</keyword>
<feature type="transmembrane region" description="Helical" evidence="5">
    <location>
        <begin position="1014"/>
        <end position="1031"/>
    </location>
</feature>
<accession>A0A814GWJ5</accession>
<dbReference type="PROSITE" id="PS51450">
    <property type="entry name" value="LRR"/>
    <property type="match status" value="9"/>
</dbReference>
<dbReference type="FunFam" id="3.80.10.10:FF:001164">
    <property type="entry name" value="GH01279p"/>
    <property type="match status" value="2"/>
</dbReference>
<feature type="transmembrane region" description="Helical" evidence="5">
    <location>
        <begin position="981"/>
        <end position="1005"/>
    </location>
</feature>
<dbReference type="GO" id="GO:0016020">
    <property type="term" value="C:membrane"/>
    <property type="evidence" value="ECO:0007669"/>
    <property type="project" value="UniProtKB-SubCell"/>
</dbReference>
<keyword evidence="2" id="KW-0732">Signal</keyword>
<reference evidence="6" key="1">
    <citation type="submission" date="2021-02" db="EMBL/GenBank/DDBJ databases">
        <authorList>
            <person name="Nowell W R."/>
        </authorList>
    </citation>
    <scope>NUCLEOTIDE SEQUENCE</scope>
    <source>
        <strain evidence="6">Ploen Becks lab</strain>
    </source>
</reference>
<evidence type="ECO:0000256" key="2">
    <source>
        <dbReference type="ARBA" id="ARBA00022729"/>
    </source>
</evidence>
<keyword evidence="4" id="KW-0175">Coiled coil</keyword>
<dbReference type="InterPro" id="IPR026906">
    <property type="entry name" value="LRR_5"/>
</dbReference>
<dbReference type="EMBL" id="CAJNOC010003897">
    <property type="protein sequence ID" value="CAF1002247.1"/>
    <property type="molecule type" value="Genomic_DNA"/>
</dbReference>
<feature type="coiled-coil region" evidence="4">
    <location>
        <begin position="1254"/>
        <end position="1288"/>
    </location>
</feature>
<dbReference type="PANTHER" id="PTHR24373:SF370">
    <property type="entry name" value="FISH-LIPS, ISOFORM E"/>
    <property type="match status" value="1"/>
</dbReference>
<evidence type="ECO:0000256" key="1">
    <source>
        <dbReference type="ARBA" id="ARBA00022614"/>
    </source>
</evidence>
<sequence>MSVTANQVVLENKHEIINMDKGKEFEEKNLSNHNLEKITNELSDCYYITILNLSNNKLKFVSDNLCYGCPKLKILNISDNLIDTISSNCFAKLINLEELNLSGNHLSLIAPRSFSNPSLSILNLSRNKIKSLNAEAFIELPNLSVLNLSSNTISEISVQSFSNLFNLTELNLSSNEIYVKNVSTQSVDKEIKKKRADKKVRTVIEECFKNLSKLKDLDLSVNNIEYLSESLFAHLVSLEKLNLSDNFIRNFHLDCFQKLEKLIWLNLSLNGINKKIDGLFSNCRLIEHLDISSNEIDSFSSDTFKGLVELKKLWANTNKLTSIEDNVFNDCSKLEVLKLFENEIKSLGQKCFSNLKNLTSLDLSDNKLNELPSSILNGCTCLKSLYLNKNGISKMSDKWFGTKLEDLTTLMLNKNKLFELDENFFTKCPRLSTLGLMGNELKNLKEKWFLNLNELTDLDLSRNSIVSISDRNFSNLKSLKFLNLSVNEIRQLPNIFENNNISENIHQINLSENQIEKVPKDLVNCVKNFSSLEKIDLAVNRINLNQKIFNINNSKYKKTMKKWDMRFNSNIYDQNLNYECLFKIVNIDKDKRYSSLVAQKSDDSASLYLLRSKIIGFESQLYLIYTNKSDNNLEHFDNAMEKIKYRNWSLLDYLLFCVDFSSKYIISLKKIVENKLELNQNSFNYEFRFFTAESIGFMCERNEISLFEAFFPMETYVKFINSKETKIQMNKSDLALIKKYISNDLEFYQNIDYVKAFENIINNENQNMAIHLLVIMKFATVKYGLESLHNVEVFNDKFLDVFLPKIFGLNWESFIFTLLDFCKEDDFLKLLKIPTYSDSNGNEKKKNKVHTTEDQIEKKDSEKLIVAESKQTKKLEIENQINSNFLKLIAESGKGEILRHETVQNLIQDEWTKIPFMIYYINLFFYLIYLVFYSIYIELYKNPEESVLKEISKYFPFAITIYFLLLELIQFIYSIKTGKILVYFTSFKNIFEITNFIVAVVTIFLDPSIEAKSNIFSVSILLSYFVLLFRMDKLWKIGKYVGVIGNIVQRAIGLLVIVFIFLISFTISFRNRSISLSQREDSAMTLFNASFETSLYRSLLMSLGNLEIDGMAISSINEYTFINFLIYGLYLILIPILLINIFTGITIDELQNLLNHFEEERALTKIEYILKIKNLKRIKVFGLILNKLEYFIVLIKNFRHGFGEKCKNSKVLKKIIGKYHEQQSRTISEENKKDSQEATLRSIEKMFVDFLVEIRQVNFQVDKANEKIKILQSELQKTNDKLSDLQNSLVH</sequence>
<keyword evidence="5" id="KW-0472">Membrane</keyword>